<proteinExistence type="predicted"/>
<organism evidence="4 5">
    <name type="scientific">Paraburkholderia terricola</name>
    <dbReference type="NCBI Taxonomy" id="169427"/>
    <lineage>
        <taxon>Bacteria</taxon>
        <taxon>Pseudomonadati</taxon>
        <taxon>Pseudomonadota</taxon>
        <taxon>Betaproteobacteria</taxon>
        <taxon>Burkholderiales</taxon>
        <taxon>Burkholderiaceae</taxon>
        <taxon>Paraburkholderia</taxon>
    </lineage>
</organism>
<dbReference type="InterPro" id="IPR028244">
    <property type="entry name" value="T6SS_Rhs_Vgr_dom"/>
</dbReference>
<gene>
    <name evidence="4" type="ORF">J2804_002317</name>
</gene>
<evidence type="ECO:0000259" key="2">
    <source>
        <dbReference type="Pfam" id="PF10106"/>
    </source>
</evidence>
<evidence type="ECO:0000259" key="3">
    <source>
        <dbReference type="Pfam" id="PF13296"/>
    </source>
</evidence>
<dbReference type="Pfam" id="PF10106">
    <property type="entry name" value="DUF2345"/>
    <property type="match status" value="1"/>
</dbReference>
<dbReference type="InterPro" id="IPR037026">
    <property type="entry name" value="Vgr_OB-fold_dom_sf"/>
</dbReference>
<dbReference type="SUPFAM" id="SSF69255">
    <property type="entry name" value="gp5 N-terminal domain-like"/>
    <property type="match status" value="1"/>
</dbReference>
<feature type="domain" description="DUF2345" evidence="2">
    <location>
        <begin position="602"/>
        <end position="739"/>
    </location>
</feature>
<comment type="caution">
    <text evidence="4">The sequence shown here is derived from an EMBL/GenBank/DDBJ whole genome shotgun (WGS) entry which is preliminary data.</text>
</comment>
<keyword evidence="5" id="KW-1185">Reference proteome</keyword>
<dbReference type="Gene3D" id="4.10.220.110">
    <property type="match status" value="1"/>
</dbReference>
<dbReference type="Gene3D" id="2.30.110.50">
    <property type="match status" value="1"/>
</dbReference>
<dbReference type="InterPro" id="IPR006533">
    <property type="entry name" value="T6SS_Vgr_RhsGE"/>
</dbReference>
<dbReference type="SUPFAM" id="SSF69279">
    <property type="entry name" value="Phage tail proteins"/>
    <property type="match status" value="2"/>
</dbReference>
<dbReference type="Gene3D" id="3.55.50.10">
    <property type="entry name" value="Baseplate protein-like domains"/>
    <property type="match status" value="1"/>
</dbReference>
<reference evidence="4 5" key="1">
    <citation type="submission" date="2023-07" db="EMBL/GenBank/DDBJ databases">
        <title>Sorghum-associated microbial communities from plants grown in Nebraska, USA.</title>
        <authorList>
            <person name="Schachtman D."/>
        </authorList>
    </citation>
    <scope>NUCLEOTIDE SEQUENCE [LARGE SCALE GENOMIC DNA]</scope>
    <source>
        <strain evidence="4 5">DS1316</strain>
    </source>
</reference>
<name>A0ABU1LQ89_9BURK</name>
<sequence length="1209" mass="134272">MASLYDDAREAVSGVMAVPGRQRHFLDVPGTDSAAQLSVVSFEITERMGEPVEVQIELTHPQQLSRNDYLSRDAAFSIVPDDGAPKKFSGYIERFSTIQTTKDFTKYRVVLRSHVGRLAAVTNTQIYQHQSIPDIIALVMRRHGFRPEQYSFRLRNPYPKQLFRFQYRLDDLSYVRMLMEKTGIYFYIVETEHGDQVVFGDDIDHYLYDPQLVVPYREAAGLEAGGVEAVTSLRTHTVTVPQSFVVADYNPEAAWERFRDEANIAPQDPTTYGQPYIYGTHHLDQDGAKWEAQLRHEAAIARQVVYEGESNVLALQCARVLETDAVLPDAPKGQMIIELRHRGARDKPYTNSYRAIPADRRFRLELKPDTWPRIAGTLSARICSPDKYTYGYLNAAGYYVVRFDADFADWPKGGESVPLRLAKPFAGKLQTGMHFVALDNDEAVISFRDGDPDKPEITAFHHHSEARDLVTNDRRWLSRNMIRTQKNNKLRMEDWAGQEGIKLSTEHSGKSQLNLGYLVNQKLEYRGEGYELRTSGWGVIRAGRGVMITTYDRPGAGGSQLDMQETVAQLESALELAKALERCATSAKAGPADTDAQQQMKDGFDQLKKPGLIMSTPASAGLVAGGGIQLSAQDSVSAVAGRNVDFSVLKRFTASVGETISLFAQKSGIRLFAAKGPVQFQAQRGPMSLAADRDVDMSSVNRRLNLSAAREVIFECGGAFAQFKDGNITLGGPGDLFFKVITIQKKQSAQMHLAMPPFVAQAVPFVTNCEAWRQTPILASTTSLASSNSPATALSTQASLAVPAAPVARPHGSTDANQEAQPATTPTAQASPSNASCDSVHEPRNPLAGKASTPIKLARADYCDWYRPSFTEECTDTTETGSYYGWIDQDTPWPPPDMRGKSVLSGSQFDTAFELSYDDPTKTLCATVRIKLVPVDLLPCDPSGKPLLGTDGRPLSAPYDHNLHWAIAGNGINNPLNGFVIKYRDGTGPGFEVEAKKQQVEAILNGHRSKLILNGCSKDAACGCRVSVVFRVELLVSINSASVGDGKKIHQTIKLFPRTRRADGGSWGEINMYPDTQPGEGFVWKDMPYDTNVIAHECGHLFNYPDEYWSYGGWVHKQYIKDQQLDFTLGETNRDKETWQILSQSNLMGYGANKQVPKDIKASPSATVHPYYLEYIRRHFCKLTGEHAQYLNNDKSKPVWQRWRIGYEA</sequence>
<evidence type="ECO:0000313" key="5">
    <source>
        <dbReference type="Proteomes" id="UP001264340"/>
    </source>
</evidence>
<evidence type="ECO:0000256" key="1">
    <source>
        <dbReference type="SAM" id="MobiDB-lite"/>
    </source>
</evidence>
<dbReference type="Gene3D" id="2.40.50.230">
    <property type="entry name" value="Gp5 N-terminal domain"/>
    <property type="match status" value="1"/>
</dbReference>
<feature type="domain" description="Putative type VI secretion system Rhs element associated Vgr" evidence="3">
    <location>
        <begin position="482"/>
        <end position="584"/>
    </location>
</feature>
<evidence type="ECO:0000313" key="4">
    <source>
        <dbReference type="EMBL" id="MDR6408913.1"/>
    </source>
</evidence>
<dbReference type="InterPro" id="IPR018769">
    <property type="entry name" value="VgrG2_DUF2345"/>
</dbReference>
<dbReference type="NCBIfam" id="TIGR03361">
    <property type="entry name" value="VI_Rhs_Vgr"/>
    <property type="match status" value="1"/>
</dbReference>
<accession>A0ABU1LQ89</accession>
<dbReference type="Pfam" id="PF05954">
    <property type="entry name" value="Phage_GPD"/>
    <property type="match status" value="1"/>
</dbReference>
<feature type="compositionally biased region" description="Low complexity" evidence="1">
    <location>
        <begin position="816"/>
        <end position="836"/>
    </location>
</feature>
<dbReference type="Pfam" id="PF13296">
    <property type="entry name" value="T6SS_Vgr"/>
    <property type="match status" value="1"/>
</dbReference>
<dbReference type="Proteomes" id="UP001264340">
    <property type="component" value="Unassembled WGS sequence"/>
</dbReference>
<dbReference type="NCBIfam" id="TIGR01646">
    <property type="entry name" value="vgr_GE"/>
    <property type="match status" value="1"/>
</dbReference>
<dbReference type="InterPro" id="IPR017847">
    <property type="entry name" value="T6SS_RhsGE_Vgr_subset"/>
</dbReference>
<protein>
    <submittedName>
        <fullName evidence="4">Rhs element Vgr protein</fullName>
    </submittedName>
</protein>
<dbReference type="EMBL" id="JAVDRP010000004">
    <property type="protein sequence ID" value="MDR6408913.1"/>
    <property type="molecule type" value="Genomic_DNA"/>
</dbReference>
<feature type="region of interest" description="Disordered" evidence="1">
    <location>
        <begin position="803"/>
        <end position="850"/>
    </location>
</feature>